<keyword evidence="1" id="KW-0472">Membrane</keyword>
<reference evidence="3 4" key="1">
    <citation type="submission" date="2009-05" db="EMBL/GenBank/DDBJ databases">
        <authorList>
            <person name="Setubal J.C."/>
            <person name="Boyle S."/>
            <person name="Crasta O.R."/>
            <person name="Gillespie J.J."/>
            <person name="Kenyon R.W."/>
            <person name="Lu J."/>
            <person name="Mane S."/>
            <person name="Nagrani S."/>
            <person name="Shallom J.M."/>
            <person name="Shallom S."/>
            <person name="Shukla M."/>
            <person name="Snyder E.E."/>
            <person name="Sobral B.W."/>
            <person name="Wattam A.R."/>
            <person name="Will R."/>
            <person name="Williams K."/>
            <person name="Yoo H."/>
            <person name="Munk C."/>
            <person name="Tapia R."/>
            <person name="Green L."/>
            <person name="Rogers Y."/>
            <person name="Detter J.C."/>
            <person name="Bruce D."/>
            <person name="Brettin T.S."/>
            <person name="Tsolis R."/>
        </authorList>
    </citation>
    <scope>NUCLEOTIDE SEQUENCE [LARGE SCALE GENOMIC DNA]</scope>
    <source>
        <strain evidence="3 4">LMG 3301</strain>
    </source>
</reference>
<dbReference type="AlphaFoldDB" id="C4WHC2"/>
<gene>
    <name evidence="3" type="ORF">OINT_1002015</name>
</gene>
<evidence type="ECO:0000259" key="2">
    <source>
        <dbReference type="Pfam" id="PF07811"/>
    </source>
</evidence>
<keyword evidence="1" id="KW-1133">Transmembrane helix</keyword>
<dbReference type="Proteomes" id="UP000004386">
    <property type="component" value="Unassembled WGS sequence"/>
</dbReference>
<dbReference type="Pfam" id="PF07811">
    <property type="entry name" value="TadE"/>
    <property type="match status" value="1"/>
</dbReference>
<keyword evidence="1" id="KW-0812">Transmembrane</keyword>
<comment type="caution">
    <text evidence="3">The sequence shown here is derived from an EMBL/GenBank/DDBJ whole genome shotgun (WGS) entry which is preliminary data.</text>
</comment>
<feature type="domain" description="TadE-like" evidence="2">
    <location>
        <begin position="52"/>
        <end position="94"/>
    </location>
</feature>
<dbReference type="InterPro" id="IPR012495">
    <property type="entry name" value="TadE-like_dom"/>
</dbReference>
<evidence type="ECO:0000256" key="1">
    <source>
        <dbReference type="SAM" id="Phobius"/>
    </source>
</evidence>
<protein>
    <submittedName>
        <fullName evidence="3">TadE family protein</fullName>
    </submittedName>
</protein>
<dbReference type="HOGENOM" id="CLU_128173_2_0_5"/>
<organism evidence="3 4">
    <name type="scientific">Brucella intermedia LMG 3301</name>
    <dbReference type="NCBI Taxonomy" id="641118"/>
    <lineage>
        <taxon>Bacteria</taxon>
        <taxon>Pseudomonadati</taxon>
        <taxon>Pseudomonadota</taxon>
        <taxon>Alphaproteobacteria</taxon>
        <taxon>Hyphomicrobiales</taxon>
        <taxon>Brucellaceae</taxon>
        <taxon>Brucella/Ochrobactrum group</taxon>
        <taxon>Brucella</taxon>
    </lineage>
</organism>
<feature type="transmembrane region" description="Helical" evidence="1">
    <location>
        <begin position="58"/>
        <end position="81"/>
    </location>
</feature>
<accession>C4WHC2</accession>
<dbReference type="EMBL" id="ACQA01000001">
    <property type="protein sequence ID" value="EEQ96569.1"/>
    <property type="molecule type" value="Genomic_DNA"/>
</dbReference>
<evidence type="ECO:0000313" key="3">
    <source>
        <dbReference type="EMBL" id="EEQ96569.1"/>
    </source>
</evidence>
<sequence length="180" mass="19973">MLLGNGMRIRFRCSWTGGQMAYLIMGRKRFSFVTDRFRRIPLLLFFNRNKSGTAAVEFAILAPVFLLILMGMIAFGLYLGVANAVQQLAADATRTALAGIDPPERLALATSYIRKNAAKYSLIDPEKMQVNVDNAQSDPNQFTVTIQYDAENLPIWNLMTGLPLPDTIITRASTIRLGGI</sequence>
<proteinExistence type="predicted"/>
<evidence type="ECO:0000313" key="4">
    <source>
        <dbReference type="Proteomes" id="UP000004386"/>
    </source>
</evidence>
<name>C4WHC2_9HYPH</name>